<dbReference type="NCBIfam" id="TIGR02913">
    <property type="entry name" value="HAF_rpt"/>
    <property type="match status" value="1"/>
</dbReference>
<dbReference type="EMBL" id="AHBZ03000014">
    <property type="protein sequence ID" value="KAF7773707.1"/>
    <property type="molecule type" value="Genomic_DNA"/>
</dbReference>
<evidence type="ECO:0000256" key="1">
    <source>
        <dbReference type="SAM" id="SignalP"/>
    </source>
</evidence>
<sequence length="370" mass="40533">MNYIKTMVRSVLSMSVLTACLGQASELSYTFEDIGSLGGPETAAFDINNAGQVVGWSTRSKQKDCESPSGTQVECRFAFVYQAGAMIDLGSSHPNSVESTAIAINKHGDIVGNEYFIRNVNGMRYLGSQGIFVEQDQVVPLSFNSSKESASSQAFDINDHGYIVGWMENNDDKDVMVEWSNTHSDAAIRHEHKAFFRRGSATNNLGDVVGMEYERYSYKPNRAFIQTNEGVSLLLKSDSIWSEANEINDYGMVAGALSPKAFRPSEATIWYPSITGELTAHVVGGIGKDIRELSAFHDINRQGTAVGKSENPDRGSLAIVYYKGELLDLNTITNVPGTLVEAMGINEQGDIVGSYRDLNNNTRAFVLKQQ</sequence>
<name>A0AAD4FSP4_9GAMM</name>
<comment type="caution">
    <text evidence="2">The sequence shown here is derived from an EMBL/GenBank/DDBJ whole genome shotgun (WGS) entry which is preliminary data.</text>
</comment>
<gene>
    <name evidence="2" type="ORF">PCIT_a0015</name>
</gene>
<dbReference type="AlphaFoldDB" id="A0AAD4FSP4"/>
<feature type="chain" id="PRO_5042032879" description="DUF3466 domain-containing protein" evidence="1">
    <location>
        <begin position="25"/>
        <end position="370"/>
    </location>
</feature>
<dbReference type="PROSITE" id="PS51257">
    <property type="entry name" value="PROKAR_LIPOPROTEIN"/>
    <property type="match status" value="1"/>
</dbReference>
<reference evidence="2" key="1">
    <citation type="journal article" date="2012" name="J. Bacteriol.">
        <title>Genome sequences of type strains of seven species of the marine bacterium Pseudoalteromonas.</title>
        <authorList>
            <person name="Xie B.B."/>
            <person name="Shu Y.L."/>
            <person name="Qin Q.L."/>
            <person name="Rong J.C."/>
            <person name="Zhang X.Y."/>
            <person name="Chen X.L."/>
            <person name="Shi M."/>
            <person name="He H.L."/>
            <person name="Zhou B.C."/>
            <person name="Zhang Y.Z."/>
        </authorList>
    </citation>
    <scope>NUCLEOTIDE SEQUENCE</scope>
    <source>
        <strain evidence="2">DSM 8771</strain>
    </source>
</reference>
<keyword evidence="1" id="KW-0732">Signal</keyword>
<protein>
    <recommendedName>
        <fullName evidence="4">DUF3466 domain-containing protein</fullName>
    </recommendedName>
</protein>
<evidence type="ECO:0008006" key="4">
    <source>
        <dbReference type="Google" id="ProtNLM"/>
    </source>
</evidence>
<dbReference type="Proteomes" id="UP000016487">
    <property type="component" value="Unassembled WGS sequence"/>
</dbReference>
<accession>A0AAD4FSP4</accession>
<evidence type="ECO:0000313" key="2">
    <source>
        <dbReference type="EMBL" id="KAF7773707.1"/>
    </source>
</evidence>
<proteinExistence type="predicted"/>
<feature type="signal peptide" evidence="1">
    <location>
        <begin position="1"/>
        <end position="24"/>
    </location>
</feature>
<evidence type="ECO:0000313" key="3">
    <source>
        <dbReference type="Proteomes" id="UP000016487"/>
    </source>
</evidence>
<dbReference type="InterPro" id="IPR014262">
    <property type="entry name" value="HAF_rpt"/>
</dbReference>
<reference evidence="2" key="2">
    <citation type="submission" date="2015-03" db="EMBL/GenBank/DDBJ databases">
        <title>Genome sequence of Pseudoalteromonas citrea.</title>
        <authorList>
            <person name="Xie B.-B."/>
            <person name="Rong J.-C."/>
            <person name="Qin Q.-L."/>
            <person name="Zhang Y.-Z."/>
        </authorList>
    </citation>
    <scope>NUCLEOTIDE SEQUENCE</scope>
    <source>
        <strain evidence="2">DSM 8771</strain>
    </source>
</reference>
<dbReference type="Pfam" id="PF11949">
    <property type="entry name" value="DUF3466"/>
    <property type="match status" value="1"/>
</dbReference>
<dbReference type="RefSeq" id="WP_010367898.1">
    <property type="nucleotide sequence ID" value="NZ_AHBZ03000014.1"/>
</dbReference>
<dbReference type="InterPro" id="IPR022562">
    <property type="entry name" value="DUF3466"/>
</dbReference>
<organism evidence="2 3">
    <name type="scientific">Pseudoalteromonas citrea</name>
    <dbReference type="NCBI Taxonomy" id="43655"/>
    <lineage>
        <taxon>Bacteria</taxon>
        <taxon>Pseudomonadati</taxon>
        <taxon>Pseudomonadota</taxon>
        <taxon>Gammaproteobacteria</taxon>
        <taxon>Alteromonadales</taxon>
        <taxon>Pseudoalteromonadaceae</taxon>
        <taxon>Pseudoalteromonas</taxon>
    </lineage>
</organism>